<dbReference type="RefSeq" id="WP_203989496.1">
    <property type="nucleotide sequence ID" value="NZ_BOOU01000058.1"/>
</dbReference>
<protein>
    <recommendedName>
        <fullName evidence="4">Peptidase inhibitor family I36</fullName>
    </recommendedName>
</protein>
<organism evidence="2 3">
    <name type="scientific">Sphaerisporangium rufum</name>
    <dbReference type="NCBI Taxonomy" id="1381558"/>
    <lineage>
        <taxon>Bacteria</taxon>
        <taxon>Bacillati</taxon>
        <taxon>Actinomycetota</taxon>
        <taxon>Actinomycetes</taxon>
        <taxon>Streptosporangiales</taxon>
        <taxon>Streptosporangiaceae</taxon>
        <taxon>Sphaerisporangium</taxon>
    </lineage>
</organism>
<dbReference type="PROSITE" id="PS51257">
    <property type="entry name" value="PROKAR_LIPOPROTEIN"/>
    <property type="match status" value="1"/>
</dbReference>
<dbReference type="EMBL" id="BOOU01000058">
    <property type="protein sequence ID" value="GII79486.1"/>
    <property type="molecule type" value="Genomic_DNA"/>
</dbReference>
<keyword evidence="3" id="KW-1185">Reference proteome</keyword>
<name>A0A919R6U3_9ACTN</name>
<gene>
    <name evidence="2" type="ORF">Sru01_44680</name>
</gene>
<accession>A0A919R6U3</accession>
<evidence type="ECO:0000256" key="1">
    <source>
        <dbReference type="SAM" id="SignalP"/>
    </source>
</evidence>
<proteinExistence type="predicted"/>
<feature type="chain" id="PRO_5037160783" description="Peptidase inhibitor family I36" evidence="1">
    <location>
        <begin position="30"/>
        <end position="134"/>
    </location>
</feature>
<sequence>MFTKTTKTMVAAAAMTFGLFGVTATPANAASGGGCYDHPNTDPCISLSGNFLYADFYQNKRPDASMSTAVLAIIKNGLTATSQSYDLTRTGRYGPISNNIATLPPSNGSAYARVRVYTNTGALHYEVRSPTQYW</sequence>
<comment type="caution">
    <text evidence="2">The sequence shown here is derived from an EMBL/GenBank/DDBJ whole genome shotgun (WGS) entry which is preliminary data.</text>
</comment>
<feature type="signal peptide" evidence="1">
    <location>
        <begin position="1"/>
        <end position="29"/>
    </location>
</feature>
<evidence type="ECO:0000313" key="3">
    <source>
        <dbReference type="Proteomes" id="UP000655287"/>
    </source>
</evidence>
<dbReference type="AlphaFoldDB" id="A0A919R6U3"/>
<keyword evidence="1" id="KW-0732">Signal</keyword>
<evidence type="ECO:0008006" key="4">
    <source>
        <dbReference type="Google" id="ProtNLM"/>
    </source>
</evidence>
<dbReference type="Proteomes" id="UP000655287">
    <property type="component" value="Unassembled WGS sequence"/>
</dbReference>
<reference evidence="2" key="1">
    <citation type="submission" date="2021-01" db="EMBL/GenBank/DDBJ databases">
        <title>Whole genome shotgun sequence of Sphaerisporangium rufum NBRC 109079.</title>
        <authorList>
            <person name="Komaki H."/>
            <person name="Tamura T."/>
        </authorList>
    </citation>
    <scope>NUCLEOTIDE SEQUENCE</scope>
    <source>
        <strain evidence="2">NBRC 109079</strain>
    </source>
</reference>
<evidence type="ECO:0000313" key="2">
    <source>
        <dbReference type="EMBL" id="GII79486.1"/>
    </source>
</evidence>